<protein>
    <recommendedName>
        <fullName evidence="4">UBA domain-containing protein</fullName>
    </recommendedName>
</protein>
<name>A0AB34JUA4_PRYPA</name>
<gene>
    <name evidence="2" type="ORF">AB1Y20_019312</name>
</gene>
<evidence type="ECO:0008006" key="4">
    <source>
        <dbReference type="Google" id="ProtNLM"/>
    </source>
</evidence>
<dbReference type="AlphaFoldDB" id="A0AB34JUA4"/>
<evidence type="ECO:0000313" key="3">
    <source>
        <dbReference type="Proteomes" id="UP001515480"/>
    </source>
</evidence>
<evidence type="ECO:0000256" key="1">
    <source>
        <dbReference type="SAM" id="MobiDB-lite"/>
    </source>
</evidence>
<feature type="region of interest" description="Disordered" evidence="1">
    <location>
        <begin position="168"/>
        <end position="190"/>
    </location>
</feature>
<comment type="caution">
    <text evidence="2">The sequence shown here is derived from an EMBL/GenBank/DDBJ whole genome shotgun (WGS) entry which is preliminary data.</text>
</comment>
<proteinExistence type="predicted"/>
<evidence type="ECO:0000313" key="2">
    <source>
        <dbReference type="EMBL" id="KAL1524417.1"/>
    </source>
</evidence>
<reference evidence="2 3" key="1">
    <citation type="journal article" date="2024" name="Science">
        <title>Giant polyketide synthase enzymes in the biosynthesis of giant marine polyether toxins.</title>
        <authorList>
            <person name="Fallon T.R."/>
            <person name="Shende V.V."/>
            <person name="Wierzbicki I.H."/>
            <person name="Pendleton A.L."/>
            <person name="Watervoot N.F."/>
            <person name="Auber R.P."/>
            <person name="Gonzalez D.J."/>
            <person name="Wisecaver J.H."/>
            <person name="Moore B.S."/>
        </authorList>
    </citation>
    <scope>NUCLEOTIDE SEQUENCE [LARGE SCALE GENOMIC DNA]</scope>
    <source>
        <strain evidence="2 3">12B1</strain>
    </source>
</reference>
<accession>A0AB34JUA4</accession>
<dbReference type="EMBL" id="JBGBPQ010000005">
    <property type="protein sequence ID" value="KAL1524417.1"/>
    <property type="molecule type" value="Genomic_DNA"/>
</dbReference>
<sequence>MGDPYPGAADPYPVPSRENMITMVMQFTGVMDEGIVRRVLQDHHWDSNMASQFLLASGGLEVMEFTLPAGASPGRTSTDRTILLAQEMANAALVAMRDPRRAICDLLTSQDGKFAVGKDASRTNFTKGTHHTNDRVESNFGCIDLLTRMFRYATVESISGMAQQMRNRDFDTPPTIVSDRRKGKRKHEQKENAGGFFYTGLSEKLRESLVAYARKAAADARVDGRLAVAAQAEEKLARREERVITLLNTAVERYAYAKELFQSWMTQRAESKEIVAKALLNEHGKAKPEAQQLEYLRIQIEMRVLGCGWTEYATRWSSSKDSRIGTVAHLQTLLEEIIIHEKSLRG</sequence>
<organism evidence="2 3">
    <name type="scientific">Prymnesium parvum</name>
    <name type="common">Toxic golden alga</name>
    <dbReference type="NCBI Taxonomy" id="97485"/>
    <lineage>
        <taxon>Eukaryota</taxon>
        <taxon>Haptista</taxon>
        <taxon>Haptophyta</taxon>
        <taxon>Prymnesiophyceae</taxon>
        <taxon>Prymnesiales</taxon>
        <taxon>Prymnesiaceae</taxon>
        <taxon>Prymnesium</taxon>
    </lineage>
</organism>
<dbReference type="Proteomes" id="UP001515480">
    <property type="component" value="Unassembled WGS sequence"/>
</dbReference>
<keyword evidence="3" id="KW-1185">Reference proteome</keyword>